<name>A0A0J6F6A0_COCPO</name>
<dbReference type="VEuPathDB" id="FungiDB:CPAG_00831"/>
<proteinExistence type="predicted"/>
<accession>A0A0J6F6A0</accession>
<protein>
    <submittedName>
        <fullName evidence="2">Uncharacterized protein</fullName>
    </submittedName>
</protein>
<feature type="region of interest" description="Disordered" evidence="1">
    <location>
        <begin position="54"/>
        <end position="76"/>
    </location>
</feature>
<sequence length="132" mass="14801">MRNIWKFRRASDPPLSRLASGHGESDPSLESLLYILPERAFLFVKNRGSRCTVHATRKAHTSKTDKGVSKTSPPIAEPGSISTIEFTCYLLPGKVKATKGSQRNSWDKKNWHWIVTIIFSNDRLPQTGGFST</sequence>
<dbReference type="AlphaFoldDB" id="A0A0J6F6A0"/>
<gene>
    <name evidence="2" type="ORF">CPAG_00831</name>
</gene>
<organism evidence="2">
    <name type="scientific">Coccidioides posadasii RMSCC 3488</name>
    <dbReference type="NCBI Taxonomy" id="454284"/>
    <lineage>
        <taxon>Eukaryota</taxon>
        <taxon>Fungi</taxon>
        <taxon>Dikarya</taxon>
        <taxon>Ascomycota</taxon>
        <taxon>Pezizomycotina</taxon>
        <taxon>Eurotiomycetes</taxon>
        <taxon>Eurotiomycetidae</taxon>
        <taxon>Onygenales</taxon>
        <taxon>Onygenaceae</taxon>
        <taxon>Coccidioides</taxon>
    </lineage>
</organism>
<dbReference type="Proteomes" id="UP000054567">
    <property type="component" value="Unassembled WGS sequence"/>
</dbReference>
<evidence type="ECO:0000313" key="2">
    <source>
        <dbReference type="EMBL" id="KMM64479.1"/>
    </source>
</evidence>
<reference evidence="2" key="1">
    <citation type="submission" date="2007-06" db="EMBL/GenBank/DDBJ databases">
        <title>The Genome Sequence of Coccidioides posadasii RMSCC_3488.</title>
        <authorList>
            <consortium name="Coccidioides Genome Resources Consortium"/>
            <consortium name="The Broad Institute Genome Sequencing Platform"/>
            <person name="Henn M.R."/>
            <person name="Sykes S."/>
            <person name="Young S."/>
            <person name="Jaffe D."/>
            <person name="Berlin A."/>
            <person name="Alvarez P."/>
            <person name="Butler J."/>
            <person name="Gnerre S."/>
            <person name="Grabherr M."/>
            <person name="Mauceli E."/>
            <person name="Brockman W."/>
            <person name="Kodira C."/>
            <person name="Alvarado L."/>
            <person name="Zeng Q."/>
            <person name="Crawford M."/>
            <person name="Antoine C."/>
            <person name="Devon K."/>
            <person name="Galgiani J."/>
            <person name="Orsborn K."/>
            <person name="Lewis M.L."/>
            <person name="Nusbaum C."/>
            <person name="Galagan J."/>
            <person name="Birren B."/>
        </authorList>
    </citation>
    <scope>NUCLEOTIDE SEQUENCE [LARGE SCALE GENOMIC DNA]</scope>
    <source>
        <strain evidence="2">RMSCC 3488</strain>
    </source>
</reference>
<dbReference type="EMBL" id="DS268109">
    <property type="protein sequence ID" value="KMM64479.1"/>
    <property type="molecule type" value="Genomic_DNA"/>
</dbReference>
<evidence type="ECO:0000256" key="1">
    <source>
        <dbReference type="SAM" id="MobiDB-lite"/>
    </source>
</evidence>